<dbReference type="Gene3D" id="1.20.120.450">
    <property type="entry name" value="dinb family like domain"/>
    <property type="match status" value="1"/>
</dbReference>
<evidence type="ECO:0000313" key="3">
    <source>
        <dbReference type="Proteomes" id="UP000050417"/>
    </source>
</evidence>
<dbReference type="GO" id="GO:0046872">
    <property type="term" value="F:metal ion binding"/>
    <property type="evidence" value="ECO:0007669"/>
    <property type="project" value="InterPro"/>
</dbReference>
<feature type="domain" description="Mycothiol-dependent maleylpyruvate isomerase metal-binding" evidence="1">
    <location>
        <begin position="3"/>
        <end position="100"/>
    </location>
</feature>
<evidence type="ECO:0000259" key="1">
    <source>
        <dbReference type="Pfam" id="PF11716"/>
    </source>
</evidence>
<proteinExistence type="predicted"/>
<evidence type="ECO:0000313" key="2">
    <source>
        <dbReference type="EMBL" id="KPL78419.1"/>
    </source>
</evidence>
<name>A0A0P6XTI6_9CHLR</name>
<organism evidence="2 3">
    <name type="scientific">Ornatilinea apprima</name>
    <dbReference type="NCBI Taxonomy" id="1134406"/>
    <lineage>
        <taxon>Bacteria</taxon>
        <taxon>Bacillati</taxon>
        <taxon>Chloroflexota</taxon>
        <taxon>Anaerolineae</taxon>
        <taxon>Anaerolineales</taxon>
        <taxon>Anaerolineaceae</taxon>
        <taxon>Ornatilinea</taxon>
    </lineage>
</organism>
<dbReference type="Proteomes" id="UP000050417">
    <property type="component" value="Unassembled WGS sequence"/>
</dbReference>
<accession>A0A0P6XTI6</accession>
<protein>
    <recommendedName>
        <fullName evidence="1">Mycothiol-dependent maleylpyruvate isomerase metal-binding domain-containing protein</fullName>
    </recommendedName>
</protein>
<comment type="caution">
    <text evidence="2">The sequence shown here is derived from an EMBL/GenBank/DDBJ whole genome shotgun (WGS) entry which is preliminary data.</text>
</comment>
<sequence>MLERLREFAARATQADLCQPMPAGWTVSAVLAHLAFWDTRASTLMRQWQAEGITPSPIDVDVINEVTRPLCLAIEPRAALELMLRCAAEVDALIEASDPAFLRQMETDGQTVHLNRGQHRRTHLTEIYQALGWAPDAQQE</sequence>
<reference evidence="2 3" key="1">
    <citation type="submission" date="2015-07" db="EMBL/GenBank/DDBJ databases">
        <title>Genome sequence of Ornatilinea apprima DSM 23815.</title>
        <authorList>
            <person name="Hemp J."/>
            <person name="Ward L.M."/>
            <person name="Pace L.A."/>
            <person name="Fischer W.W."/>
        </authorList>
    </citation>
    <scope>NUCLEOTIDE SEQUENCE [LARGE SCALE GENOMIC DNA]</scope>
    <source>
        <strain evidence="2 3">P3M-1</strain>
    </source>
</reference>
<dbReference type="AlphaFoldDB" id="A0A0P6XTI6"/>
<dbReference type="InterPro" id="IPR034660">
    <property type="entry name" value="DinB/YfiT-like"/>
</dbReference>
<dbReference type="STRING" id="1134406.ADN00_06755"/>
<keyword evidence="3" id="KW-1185">Reference proteome</keyword>
<dbReference type="SUPFAM" id="SSF109854">
    <property type="entry name" value="DinB/YfiT-like putative metalloenzymes"/>
    <property type="match status" value="1"/>
</dbReference>
<dbReference type="InterPro" id="IPR024344">
    <property type="entry name" value="MDMPI_metal-binding"/>
</dbReference>
<gene>
    <name evidence="2" type="ORF">ADN00_06755</name>
</gene>
<dbReference type="Pfam" id="PF11716">
    <property type="entry name" value="MDMPI_N"/>
    <property type="match status" value="1"/>
</dbReference>
<dbReference type="EMBL" id="LGCL01000018">
    <property type="protein sequence ID" value="KPL78419.1"/>
    <property type="molecule type" value="Genomic_DNA"/>
</dbReference>